<dbReference type="GO" id="GO:0000981">
    <property type="term" value="F:DNA-binding transcription factor activity, RNA polymerase II-specific"/>
    <property type="evidence" value="ECO:0007669"/>
    <property type="project" value="InterPro"/>
</dbReference>
<evidence type="ECO:0000256" key="4">
    <source>
        <dbReference type="ARBA" id="ARBA00023125"/>
    </source>
</evidence>
<dbReference type="GO" id="GO:0003677">
    <property type="term" value="F:DNA binding"/>
    <property type="evidence" value="ECO:0007669"/>
    <property type="project" value="UniProtKB-KW"/>
</dbReference>
<evidence type="ECO:0000256" key="2">
    <source>
        <dbReference type="ARBA" id="ARBA00022833"/>
    </source>
</evidence>
<proteinExistence type="predicted"/>
<protein>
    <recommendedName>
        <fullName evidence="8">Zn(2)-C6 fungal-type domain-containing protein</fullName>
    </recommendedName>
</protein>
<dbReference type="SMART" id="SM00066">
    <property type="entry name" value="GAL4"/>
    <property type="match status" value="1"/>
</dbReference>
<dbReference type="CDD" id="cd12148">
    <property type="entry name" value="fungal_TF_MHR"/>
    <property type="match status" value="1"/>
</dbReference>
<dbReference type="Gene3D" id="4.10.240.10">
    <property type="entry name" value="Zn(2)-C6 fungal-type DNA-binding domain"/>
    <property type="match status" value="1"/>
</dbReference>
<evidence type="ECO:0000256" key="1">
    <source>
        <dbReference type="ARBA" id="ARBA00022723"/>
    </source>
</evidence>
<dbReference type="SUPFAM" id="SSF57701">
    <property type="entry name" value="Zn2/Cys6 DNA-binding domain"/>
    <property type="match status" value="1"/>
</dbReference>
<comment type="caution">
    <text evidence="9">The sequence shown here is derived from an EMBL/GenBank/DDBJ whole genome shotgun (WGS) entry which is preliminary data.</text>
</comment>
<evidence type="ECO:0000256" key="3">
    <source>
        <dbReference type="ARBA" id="ARBA00023015"/>
    </source>
</evidence>
<evidence type="ECO:0000256" key="5">
    <source>
        <dbReference type="ARBA" id="ARBA00023163"/>
    </source>
</evidence>
<evidence type="ECO:0000259" key="8">
    <source>
        <dbReference type="PROSITE" id="PS50048"/>
    </source>
</evidence>
<keyword evidence="2" id="KW-0862">Zinc</keyword>
<dbReference type="OrthoDB" id="9986881at2759"/>
<dbReference type="InterPro" id="IPR036864">
    <property type="entry name" value="Zn2-C6_fun-type_DNA-bd_sf"/>
</dbReference>
<keyword evidence="3" id="KW-0805">Transcription regulation</keyword>
<dbReference type="GO" id="GO:0009410">
    <property type="term" value="P:response to xenobiotic stimulus"/>
    <property type="evidence" value="ECO:0007669"/>
    <property type="project" value="TreeGrafter"/>
</dbReference>
<keyword evidence="5" id="KW-0804">Transcription</keyword>
<dbReference type="PANTHER" id="PTHR31779">
    <property type="entry name" value="2-NITROPROPANE DIOXYGENASE FAMILY, PUTATIVE (AFU_ORTHOLOGUE AFUA_2G17430)-RELATED"/>
    <property type="match status" value="1"/>
</dbReference>
<dbReference type="PROSITE" id="PS00463">
    <property type="entry name" value="ZN2_CY6_FUNGAL_1"/>
    <property type="match status" value="1"/>
</dbReference>
<name>A0A1V6SAI4_9EURO</name>
<evidence type="ECO:0000313" key="10">
    <source>
        <dbReference type="Proteomes" id="UP000191518"/>
    </source>
</evidence>
<evidence type="ECO:0000313" key="9">
    <source>
        <dbReference type="EMBL" id="OQE11051.1"/>
    </source>
</evidence>
<dbReference type="Pfam" id="PF00172">
    <property type="entry name" value="Zn_clus"/>
    <property type="match status" value="1"/>
</dbReference>
<dbReference type="Proteomes" id="UP000191518">
    <property type="component" value="Unassembled WGS sequence"/>
</dbReference>
<dbReference type="InterPro" id="IPR052478">
    <property type="entry name" value="Metabolite_Synth_Reg"/>
</dbReference>
<dbReference type="PROSITE" id="PS50048">
    <property type="entry name" value="ZN2_CY6_FUNGAL_2"/>
    <property type="match status" value="1"/>
</dbReference>
<dbReference type="EMBL" id="MDYP01000003">
    <property type="protein sequence ID" value="OQE11051.1"/>
    <property type="molecule type" value="Genomic_DNA"/>
</dbReference>
<sequence length="555" mass="62435">MSQSDFKRKRARIACEPCRVRKRKCDSAEPCSTCCQWGYDCHYEHQPRQKRYAPQQEPPRETAPTPRSPQQIDSVDTHGLDRRLWANSGAAFVRRMALNIDPAKAPKLSLFGWNIGKRQLLSESQASYPVPSITDITSLEHMNTLAQVYFAKIGPCYGFIDSSYFFGRLEARWQSPMVNSLYDSVLGGVAALGCLFSQRNMTTTELHLITSAFSILDTYILCGAPPVDLLTGWTLRVIYMRMTDLPYSTWMASSKLMHLVEAAGFHLESTDSVFPSSIDTAFNPNSQRRLFGVALHLNMWISYDLGLSRVSFQKNNLPLLPSIIEGDYTHELLGLLPLSASLDPGKPKEDEMKLEETLSQILERVHNEPPSVMAQCNLVLCILRRIHTQKLEISPRLAEKSLALLKKGLGCSRSMVRNCNPWQHMANVPFHIICVLLVMDTRQSLAMLPEAMQTLKLVVSAYDTNTMREAWSAALLLVMLHQQRRKDDLAIFNDIMNMEEQESPAGPPAQQFPSAEEYTWLGALVADLPGLQRDDLDQFLNSDMIDSSSFLGGPG</sequence>
<evidence type="ECO:0000256" key="7">
    <source>
        <dbReference type="SAM" id="MobiDB-lite"/>
    </source>
</evidence>
<keyword evidence="1" id="KW-0479">Metal-binding</keyword>
<dbReference type="CDD" id="cd00067">
    <property type="entry name" value="GAL4"/>
    <property type="match status" value="1"/>
</dbReference>
<dbReference type="GO" id="GO:0008270">
    <property type="term" value="F:zinc ion binding"/>
    <property type="evidence" value="ECO:0007669"/>
    <property type="project" value="InterPro"/>
</dbReference>
<organism evidence="9 10">
    <name type="scientific">Penicillium vulpinum</name>
    <dbReference type="NCBI Taxonomy" id="29845"/>
    <lineage>
        <taxon>Eukaryota</taxon>
        <taxon>Fungi</taxon>
        <taxon>Dikarya</taxon>
        <taxon>Ascomycota</taxon>
        <taxon>Pezizomycotina</taxon>
        <taxon>Eurotiomycetes</taxon>
        <taxon>Eurotiomycetidae</taxon>
        <taxon>Eurotiales</taxon>
        <taxon>Aspergillaceae</taxon>
        <taxon>Penicillium</taxon>
    </lineage>
</organism>
<reference evidence="10" key="1">
    <citation type="journal article" date="2017" name="Nat. Microbiol.">
        <title>Global analysis of biosynthetic gene clusters reveals vast potential of secondary metabolite production in Penicillium species.</title>
        <authorList>
            <person name="Nielsen J.C."/>
            <person name="Grijseels S."/>
            <person name="Prigent S."/>
            <person name="Ji B."/>
            <person name="Dainat J."/>
            <person name="Nielsen K.F."/>
            <person name="Frisvad J.C."/>
            <person name="Workman M."/>
            <person name="Nielsen J."/>
        </authorList>
    </citation>
    <scope>NUCLEOTIDE SEQUENCE [LARGE SCALE GENOMIC DNA]</scope>
    <source>
        <strain evidence="10">IBT 29486</strain>
    </source>
</reference>
<dbReference type="PANTHER" id="PTHR31779:SF5">
    <property type="entry name" value="ZN(II)2CYS6 TRANSCRIPTION FACTOR (EUROFUNG)"/>
    <property type="match status" value="1"/>
</dbReference>
<dbReference type="AlphaFoldDB" id="A0A1V6SAI4"/>
<keyword evidence="10" id="KW-1185">Reference proteome</keyword>
<feature type="domain" description="Zn(2)-C6 fungal-type" evidence="8">
    <location>
        <begin position="14"/>
        <end position="43"/>
    </location>
</feature>
<feature type="region of interest" description="Disordered" evidence="7">
    <location>
        <begin position="50"/>
        <end position="76"/>
    </location>
</feature>
<accession>A0A1V6SAI4</accession>
<keyword evidence="4" id="KW-0238">DNA-binding</keyword>
<gene>
    <name evidence="9" type="ORF">PENVUL_c003G04960</name>
</gene>
<dbReference type="InterPro" id="IPR001138">
    <property type="entry name" value="Zn2Cys6_DnaBD"/>
</dbReference>
<evidence type="ECO:0000256" key="6">
    <source>
        <dbReference type="ARBA" id="ARBA00023242"/>
    </source>
</evidence>
<keyword evidence="6" id="KW-0539">Nucleus</keyword>